<proteinExistence type="predicted"/>
<keyword evidence="8" id="KW-1185">Reference proteome</keyword>
<sequence length="217" mass="24449">MQPVSRKRSSQSDLSNSAPAQPIQRRARKQLENAGHMAACAWQLFETLGYEATTMEAIAVAADVARATLYRYFPVKEALIAHRFHQDQITHQQVICAGAHASPDLPSALRYILQIEVGYAERMKPYMGPYLAYQLAGQQNSERIADNDIVYGLVLDLLRRALVDGNIDATLRAEQLAEYFAFLRLSSLMHWLARPNSSLLTLYEDMLGFFINGTRTK</sequence>
<evidence type="ECO:0000256" key="1">
    <source>
        <dbReference type="ARBA" id="ARBA00023015"/>
    </source>
</evidence>
<dbReference type="GO" id="GO:0003700">
    <property type="term" value="F:DNA-binding transcription factor activity"/>
    <property type="evidence" value="ECO:0007669"/>
    <property type="project" value="TreeGrafter"/>
</dbReference>
<evidence type="ECO:0000256" key="4">
    <source>
        <dbReference type="PROSITE-ProRule" id="PRU00335"/>
    </source>
</evidence>
<evidence type="ECO:0000256" key="2">
    <source>
        <dbReference type="ARBA" id="ARBA00023125"/>
    </source>
</evidence>
<gene>
    <name evidence="7" type="ORF">H3H39_25865</name>
</gene>
<dbReference type="Proteomes" id="UP000573499">
    <property type="component" value="Unassembled WGS sequence"/>
</dbReference>
<feature type="DNA-binding region" description="H-T-H motif" evidence="4">
    <location>
        <begin position="54"/>
        <end position="73"/>
    </location>
</feature>
<dbReference type="InterPro" id="IPR050109">
    <property type="entry name" value="HTH-type_TetR-like_transc_reg"/>
</dbReference>
<feature type="domain" description="HTH tetR-type" evidence="6">
    <location>
        <begin position="31"/>
        <end position="91"/>
    </location>
</feature>
<dbReference type="Gene3D" id="1.10.357.10">
    <property type="entry name" value="Tetracycline Repressor, domain 2"/>
    <property type="match status" value="1"/>
</dbReference>
<feature type="region of interest" description="Disordered" evidence="5">
    <location>
        <begin position="1"/>
        <end position="25"/>
    </location>
</feature>
<accession>A0A7W2FEY7</accession>
<reference evidence="7 8" key="1">
    <citation type="submission" date="2020-07" db="EMBL/GenBank/DDBJ databases">
        <title>Novel species isolated from subtropical streams in China.</title>
        <authorList>
            <person name="Lu H."/>
        </authorList>
    </citation>
    <scope>NUCLEOTIDE SEQUENCE [LARGE SCALE GENOMIC DNA]</scope>
    <source>
        <strain evidence="7 8">LX47W</strain>
    </source>
</reference>
<keyword evidence="3" id="KW-0804">Transcription</keyword>
<dbReference type="PANTHER" id="PTHR30055">
    <property type="entry name" value="HTH-TYPE TRANSCRIPTIONAL REGULATOR RUTR"/>
    <property type="match status" value="1"/>
</dbReference>
<dbReference type="SUPFAM" id="SSF46689">
    <property type="entry name" value="Homeodomain-like"/>
    <property type="match status" value="1"/>
</dbReference>
<comment type="caution">
    <text evidence="7">The sequence shown here is derived from an EMBL/GenBank/DDBJ whole genome shotgun (WGS) entry which is preliminary data.</text>
</comment>
<evidence type="ECO:0000313" key="8">
    <source>
        <dbReference type="Proteomes" id="UP000573499"/>
    </source>
</evidence>
<evidence type="ECO:0000313" key="7">
    <source>
        <dbReference type="EMBL" id="MBA5690470.1"/>
    </source>
</evidence>
<dbReference type="GO" id="GO:0000976">
    <property type="term" value="F:transcription cis-regulatory region binding"/>
    <property type="evidence" value="ECO:0007669"/>
    <property type="project" value="TreeGrafter"/>
</dbReference>
<keyword evidence="2 4" id="KW-0238">DNA-binding</keyword>
<dbReference type="InterPro" id="IPR009057">
    <property type="entry name" value="Homeodomain-like_sf"/>
</dbReference>
<dbReference type="InterPro" id="IPR001647">
    <property type="entry name" value="HTH_TetR"/>
</dbReference>
<dbReference type="PROSITE" id="PS50977">
    <property type="entry name" value="HTH_TETR_2"/>
    <property type="match status" value="1"/>
</dbReference>
<keyword evidence="1" id="KW-0805">Transcription regulation</keyword>
<dbReference type="RefSeq" id="WP_182157274.1">
    <property type="nucleotide sequence ID" value="NZ_JACEZU010000018.1"/>
</dbReference>
<dbReference type="PRINTS" id="PR00455">
    <property type="entry name" value="HTHTETR"/>
</dbReference>
<evidence type="ECO:0000259" key="6">
    <source>
        <dbReference type="PROSITE" id="PS50977"/>
    </source>
</evidence>
<organism evidence="7 8">
    <name type="scientific">Rugamonas apoptosis</name>
    <dbReference type="NCBI Taxonomy" id="2758570"/>
    <lineage>
        <taxon>Bacteria</taxon>
        <taxon>Pseudomonadati</taxon>
        <taxon>Pseudomonadota</taxon>
        <taxon>Betaproteobacteria</taxon>
        <taxon>Burkholderiales</taxon>
        <taxon>Oxalobacteraceae</taxon>
        <taxon>Telluria group</taxon>
        <taxon>Rugamonas</taxon>
    </lineage>
</organism>
<protein>
    <submittedName>
        <fullName evidence="7">TetR/AcrR family transcriptional regulator</fullName>
    </submittedName>
</protein>
<evidence type="ECO:0000256" key="3">
    <source>
        <dbReference type="ARBA" id="ARBA00023163"/>
    </source>
</evidence>
<dbReference type="EMBL" id="JACEZU010000018">
    <property type="protein sequence ID" value="MBA5690470.1"/>
    <property type="molecule type" value="Genomic_DNA"/>
</dbReference>
<evidence type="ECO:0000256" key="5">
    <source>
        <dbReference type="SAM" id="MobiDB-lite"/>
    </source>
</evidence>
<dbReference type="AlphaFoldDB" id="A0A7W2FEY7"/>
<dbReference type="Pfam" id="PF00440">
    <property type="entry name" value="TetR_N"/>
    <property type="match status" value="1"/>
</dbReference>
<name>A0A7W2FEY7_9BURK</name>
<dbReference type="PANTHER" id="PTHR30055:SF234">
    <property type="entry name" value="HTH-TYPE TRANSCRIPTIONAL REGULATOR BETI"/>
    <property type="match status" value="1"/>
</dbReference>